<name>L0WFQ4_9GAMM</name>
<dbReference type="PATRIC" id="fig|1177179.3.peg.1188"/>
<evidence type="ECO:0000259" key="1">
    <source>
        <dbReference type="SMART" id="SM00960"/>
    </source>
</evidence>
<feature type="domain" description="Roadblock/LAMTOR2" evidence="1">
    <location>
        <begin position="16"/>
        <end position="108"/>
    </location>
</feature>
<proteinExistence type="predicted"/>
<dbReference type="SMART" id="SM00960">
    <property type="entry name" value="Robl_LC7"/>
    <property type="match status" value="1"/>
</dbReference>
<dbReference type="InterPro" id="IPR053141">
    <property type="entry name" value="Mycobact_SerProt_Inhib_Rv3364c"/>
</dbReference>
<accession>L0WFQ4</accession>
<dbReference type="InterPro" id="IPR004942">
    <property type="entry name" value="Roadblock/LAMTOR2_dom"/>
</dbReference>
<organism evidence="2 3">
    <name type="scientific">Alcanivorax hongdengensis A-11-3</name>
    <dbReference type="NCBI Taxonomy" id="1177179"/>
    <lineage>
        <taxon>Bacteria</taxon>
        <taxon>Pseudomonadati</taxon>
        <taxon>Pseudomonadota</taxon>
        <taxon>Gammaproteobacteria</taxon>
        <taxon>Oceanospirillales</taxon>
        <taxon>Alcanivoracaceae</taxon>
        <taxon>Alcanivorax</taxon>
    </lineage>
</organism>
<dbReference type="SUPFAM" id="SSF103196">
    <property type="entry name" value="Roadblock/LC7 domain"/>
    <property type="match status" value="1"/>
</dbReference>
<comment type="caution">
    <text evidence="2">The sequence shown here is derived from an EMBL/GenBank/DDBJ whole genome shotgun (WGS) entry which is preliminary data.</text>
</comment>
<dbReference type="PANTHER" id="PTHR36222">
    <property type="entry name" value="SERINE PROTEASE INHIBITOR RV3364C"/>
    <property type="match status" value="1"/>
</dbReference>
<sequence length="134" mass="13892">MKSESPLGKVATSLAQKQLEKFGETTKGVTSAVLLTSDGFEVAALKLDKESASKLAAMGSSLAAIGSAIAKEASLKECSRLIVESEQGVVAVMEVPNVSPPMSLAVVANDASILGQLLWAAKNCCLSLEKQLKK</sequence>
<gene>
    <name evidence="2" type="ORF">A11A3_05921</name>
</gene>
<dbReference type="Proteomes" id="UP000010164">
    <property type="component" value="Unassembled WGS sequence"/>
</dbReference>
<dbReference type="Gene3D" id="3.30.450.30">
    <property type="entry name" value="Dynein light chain 2a, cytoplasmic"/>
    <property type="match status" value="1"/>
</dbReference>
<dbReference type="AlphaFoldDB" id="L0WFQ4"/>
<evidence type="ECO:0000313" key="2">
    <source>
        <dbReference type="EMBL" id="EKF74967.1"/>
    </source>
</evidence>
<dbReference type="RefSeq" id="WP_008928368.1">
    <property type="nucleotide sequence ID" value="NZ_AMRJ01000006.1"/>
</dbReference>
<dbReference type="OrthoDB" id="6078029at2"/>
<dbReference type="eggNOG" id="COG2018">
    <property type="taxonomic scope" value="Bacteria"/>
</dbReference>
<dbReference type="EMBL" id="AMRJ01000006">
    <property type="protein sequence ID" value="EKF74967.1"/>
    <property type="molecule type" value="Genomic_DNA"/>
</dbReference>
<keyword evidence="3" id="KW-1185">Reference proteome</keyword>
<protein>
    <recommendedName>
        <fullName evidence="1">Roadblock/LAMTOR2 domain-containing protein</fullName>
    </recommendedName>
</protein>
<dbReference type="Pfam" id="PF03259">
    <property type="entry name" value="Robl_LC7"/>
    <property type="match status" value="1"/>
</dbReference>
<evidence type="ECO:0000313" key="3">
    <source>
        <dbReference type="Proteomes" id="UP000010164"/>
    </source>
</evidence>
<reference evidence="2 3" key="1">
    <citation type="journal article" date="2012" name="J. Bacteriol.">
        <title>Genome Sequence of the Alkane-Degrading Bacterium Alcanivorax hongdengensis Type Strain A-11-3.</title>
        <authorList>
            <person name="Lai Q."/>
            <person name="Shao Z."/>
        </authorList>
    </citation>
    <scope>NUCLEOTIDE SEQUENCE [LARGE SCALE GENOMIC DNA]</scope>
    <source>
        <strain evidence="2 3">A-11-3</strain>
    </source>
</reference>
<dbReference type="STRING" id="1177179.A11A3_05921"/>
<dbReference type="PANTHER" id="PTHR36222:SF1">
    <property type="entry name" value="SERINE PROTEASE INHIBITOR RV3364C"/>
    <property type="match status" value="1"/>
</dbReference>